<feature type="domain" description="Inosine/uridine-preferring nucleoside hydrolase" evidence="2">
    <location>
        <begin position="6"/>
        <end position="304"/>
    </location>
</feature>
<evidence type="ECO:0000313" key="3">
    <source>
        <dbReference type="EMBL" id="KAH0809301.1"/>
    </source>
</evidence>
<dbReference type="PANTHER" id="PTHR46190:SF1">
    <property type="entry name" value="SI:CH211-201H21.5"/>
    <property type="match status" value="1"/>
</dbReference>
<proteinExistence type="inferred from homology"/>
<comment type="caution">
    <text evidence="3">The sequence shown here is derived from an EMBL/GenBank/DDBJ whole genome shotgun (WGS) entry which is preliminary data.</text>
</comment>
<dbReference type="SUPFAM" id="SSF53590">
    <property type="entry name" value="Nucleoside hydrolase"/>
    <property type="match status" value="1"/>
</dbReference>
<dbReference type="InterPro" id="IPR001910">
    <property type="entry name" value="Inosine/uridine_hydrolase_dom"/>
</dbReference>
<evidence type="ECO:0000256" key="1">
    <source>
        <dbReference type="ARBA" id="ARBA00009176"/>
    </source>
</evidence>
<organism evidence="3 4">
    <name type="scientific">Tenebrio molitor</name>
    <name type="common">Yellow mealworm beetle</name>
    <dbReference type="NCBI Taxonomy" id="7067"/>
    <lineage>
        <taxon>Eukaryota</taxon>
        <taxon>Metazoa</taxon>
        <taxon>Ecdysozoa</taxon>
        <taxon>Arthropoda</taxon>
        <taxon>Hexapoda</taxon>
        <taxon>Insecta</taxon>
        <taxon>Pterygota</taxon>
        <taxon>Neoptera</taxon>
        <taxon>Endopterygota</taxon>
        <taxon>Coleoptera</taxon>
        <taxon>Polyphaga</taxon>
        <taxon>Cucujiformia</taxon>
        <taxon>Tenebrionidae</taxon>
        <taxon>Tenebrio</taxon>
    </lineage>
</organism>
<dbReference type="Pfam" id="PF01156">
    <property type="entry name" value="IU_nuc_hydro"/>
    <property type="match status" value="1"/>
</dbReference>
<dbReference type="AlphaFoldDB" id="A0A8J6LDP9"/>
<dbReference type="CDD" id="cd02649">
    <property type="entry name" value="nuc_hydro_CeIAG"/>
    <property type="match status" value="1"/>
</dbReference>
<dbReference type="InterPro" id="IPR036452">
    <property type="entry name" value="Ribo_hydro-like"/>
</dbReference>
<dbReference type="InterPro" id="IPR052775">
    <property type="entry name" value="IUN_hydrolase"/>
</dbReference>
<dbReference type="Gene3D" id="3.90.245.10">
    <property type="entry name" value="Ribonucleoside hydrolase-like"/>
    <property type="match status" value="1"/>
</dbReference>
<reference evidence="3" key="1">
    <citation type="journal article" date="2020" name="J Insects Food Feed">
        <title>The yellow mealworm (Tenebrio molitor) genome: a resource for the emerging insects as food and feed industry.</title>
        <authorList>
            <person name="Eriksson T."/>
            <person name="Andere A."/>
            <person name="Kelstrup H."/>
            <person name="Emery V."/>
            <person name="Picard C."/>
        </authorList>
    </citation>
    <scope>NUCLEOTIDE SEQUENCE</scope>
    <source>
        <strain evidence="3">Stoneville</strain>
        <tissue evidence="3">Whole head</tissue>
    </source>
</reference>
<dbReference type="PANTHER" id="PTHR46190">
    <property type="entry name" value="SI:CH211-201H21.5-RELATED"/>
    <property type="match status" value="1"/>
</dbReference>
<reference evidence="3" key="2">
    <citation type="submission" date="2021-08" db="EMBL/GenBank/DDBJ databases">
        <authorList>
            <person name="Eriksson T."/>
        </authorList>
    </citation>
    <scope>NUCLEOTIDE SEQUENCE</scope>
    <source>
        <strain evidence="3">Stoneville</strain>
        <tissue evidence="3">Whole head</tissue>
    </source>
</reference>
<accession>A0A8J6LDP9</accession>
<evidence type="ECO:0000259" key="2">
    <source>
        <dbReference type="Pfam" id="PF01156"/>
    </source>
</evidence>
<comment type="similarity">
    <text evidence="1">Belongs to the IUNH family.</text>
</comment>
<dbReference type="GO" id="GO:0016799">
    <property type="term" value="F:hydrolase activity, hydrolyzing N-glycosyl compounds"/>
    <property type="evidence" value="ECO:0007669"/>
    <property type="project" value="InterPro"/>
</dbReference>
<sequence>MAATRVILDVDVGTDDYMAMLVLLEADRLRQVKIEAVVCSMGNTTIDNVCVNVVRLLELVGRTDIPVYRGAATPLVPPTHEIGLYHGSDGFGGLRHDSTPDLTIIRKEPAAVGVANLVLDNPNQITLICVGPLTNLALSLRLYDSFADSIKELWIMGGNYTALGNVTATAEFNFYMDPEAAYIALDTVKKPIFILTWETCLRPKISSDWRRNVFGAKDNAAIQLLNEAEKQLSRKNPKVWVPCDAFLVAAFLYPDTMITKKSTHNATVELHGSQTRGQIVLDHLKTKRDNVTIIEEVDPELFKQLLMKL</sequence>
<dbReference type="Proteomes" id="UP000719412">
    <property type="component" value="Unassembled WGS sequence"/>
</dbReference>
<gene>
    <name evidence="3" type="ORF">GEV33_013488</name>
</gene>
<dbReference type="EMBL" id="JABDTM020028222">
    <property type="protein sequence ID" value="KAH0809301.1"/>
    <property type="molecule type" value="Genomic_DNA"/>
</dbReference>
<keyword evidence="4" id="KW-1185">Reference proteome</keyword>
<evidence type="ECO:0000313" key="4">
    <source>
        <dbReference type="Proteomes" id="UP000719412"/>
    </source>
</evidence>
<name>A0A8J6LDP9_TENMO</name>
<protein>
    <recommendedName>
        <fullName evidence="2">Inosine/uridine-preferring nucleoside hydrolase domain-containing protein</fullName>
    </recommendedName>
</protein>